<accession>A0A839UKC1</accession>
<dbReference type="Proteomes" id="UP000554520">
    <property type="component" value="Unassembled WGS sequence"/>
</dbReference>
<name>A0A839UKC1_9HYPH</name>
<dbReference type="AlphaFoldDB" id="A0A839UKC1"/>
<dbReference type="Pfam" id="PF18760">
    <property type="entry name" value="ART-PolyVal"/>
    <property type="match status" value="1"/>
</dbReference>
<proteinExistence type="predicted"/>
<dbReference type="EMBL" id="JACHXN010000025">
    <property type="protein sequence ID" value="MBB3148949.1"/>
    <property type="molecule type" value="Genomic_DNA"/>
</dbReference>
<organism evidence="2 3">
    <name type="scientific">Phyllobacterium trifolii</name>
    <dbReference type="NCBI Taxonomy" id="300193"/>
    <lineage>
        <taxon>Bacteria</taxon>
        <taxon>Pseudomonadati</taxon>
        <taxon>Pseudomonadota</taxon>
        <taxon>Alphaproteobacteria</taxon>
        <taxon>Hyphomicrobiales</taxon>
        <taxon>Phyllobacteriaceae</taxon>
        <taxon>Phyllobacterium</taxon>
    </lineage>
</organism>
<protein>
    <recommendedName>
        <fullName evidence="1">ART-PolyVal-like domain-containing protein</fullName>
    </recommendedName>
</protein>
<sequence length="155" mass="17826">MSTFTLILCHGTDADFRGFNFSECNDSGAFGRGFYFSNDMELERQYSNGLDPVVAKVTLQNPYVLDKRLSYDEWIAATRIFRPIEHARERLIGLGYDGVLLLQDSYVEVVAFYPRQIQSFDRSPDLAIPDTRKRNTPPLLKLRSLLGRFRTYPSS</sequence>
<gene>
    <name evidence="2" type="ORF">FHS21_005397</name>
</gene>
<keyword evidence="3" id="KW-1185">Reference proteome</keyword>
<comment type="caution">
    <text evidence="2">The sequence shown here is derived from an EMBL/GenBank/DDBJ whole genome shotgun (WGS) entry which is preliminary data.</text>
</comment>
<dbReference type="RefSeq" id="WP_112551517.1">
    <property type="nucleotide sequence ID" value="NZ_JACHXN010000025.1"/>
</dbReference>
<feature type="domain" description="ART-PolyVal-like" evidence="1">
    <location>
        <begin position="6"/>
        <end position="121"/>
    </location>
</feature>
<evidence type="ECO:0000313" key="2">
    <source>
        <dbReference type="EMBL" id="MBB3148949.1"/>
    </source>
</evidence>
<dbReference type="InterPro" id="IPR049522">
    <property type="entry name" value="ART-PolyVal_dom"/>
</dbReference>
<reference evidence="2 3" key="1">
    <citation type="submission" date="2020-08" db="EMBL/GenBank/DDBJ databases">
        <title>Genomic Encyclopedia of Type Strains, Phase III (KMG-III): the genomes of soil and plant-associated and newly described type strains.</title>
        <authorList>
            <person name="Whitman W."/>
        </authorList>
    </citation>
    <scope>NUCLEOTIDE SEQUENCE [LARGE SCALE GENOMIC DNA]</scope>
    <source>
        <strain evidence="2 3">CECT 7015</strain>
    </source>
</reference>
<evidence type="ECO:0000313" key="3">
    <source>
        <dbReference type="Proteomes" id="UP000554520"/>
    </source>
</evidence>
<evidence type="ECO:0000259" key="1">
    <source>
        <dbReference type="Pfam" id="PF18760"/>
    </source>
</evidence>